<protein>
    <recommendedName>
        <fullName evidence="2">NAD(+)--protein-arginine ADP-ribosyltransferase</fullName>
        <ecNumber evidence="2">2.4.2.31</ecNumber>
    </recommendedName>
</protein>
<reference evidence="8" key="1">
    <citation type="submission" date="2023-04" db="EMBL/GenBank/DDBJ databases">
        <authorList>
            <person name="Li W."/>
        </authorList>
    </citation>
    <scope>NUCLEOTIDE SEQUENCE</scope>
    <source>
        <strain evidence="8">QITACRE101</strain>
    </source>
</reference>
<evidence type="ECO:0000256" key="3">
    <source>
        <dbReference type="ARBA" id="ARBA00022676"/>
    </source>
</evidence>
<evidence type="ECO:0000256" key="7">
    <source>
        <dbReference type="SAM" id="Coils"/>
    </source>
</evidence>
<evidence type="ECO:0000256" key="1">
    <source>
        <dbReference type="ARBA" id="ARBA00009558"/>
    </source>
</evidence>
<dbReference type="SUPFAM" id="SSF56399">
    <property type="entry name" value="ADP-ribosylation"/>
    <property type="match status" value="1"/>
</dbReference>
<name>A0AB35L8H4_PRORE</name>
<sequence length="404" mass="44587">MTIINSSTSTQHIASPNLKQQLISQKNSLVSNINKIKTTIETNKAEMTELKEFIKHNMSFLKELKSISDQHGKDSQVRLKNGHFKLGQGSNVLKNIFSSGRYQTERTAAATLLNVTAKSVTVADSTNLLTKLKAKDESTLSSLTDNNKNAQQQIASLSKELAPIETQLNTIKTQEADNEKAAEQLKNKRQQFSSIYQSNEGCKAINNEARYIFGNGKQGGSLSGSKVIAEYERVHGSDIFSKGNSHIKFELKCNSDNLNELVKTAAKNWYSPSSTTATTHRGQGMTSDGLNTLINNFNADKKSDNKTVYQLGQFFSTSSRNDIAKSFANQSQDDVKVMFLVKGNSGNGITPQAGLSFNNNESEVLYSPLANFSVNNIVKNSKENIYKIELTEVKSQKDAQLLPY</sequence>
<keyword evidence="7" id="KW-0175">Coiled coil</keyword>
<dbReference type="GO" id="GO:0106274">
    <property type="term" value="F:NAD+-protein-arginine ADP-ribosyltransferase activity"/>
    <property type="evidence" value="ECO:0007669"/>
    <property type="project" value="UniProtKB-EC"/>
</dbReference>
<keyword evidence="4" id="KW-0808">Transferase</keyword>
<dbReference type="Gene3D" id="3.90.176.10">
    <property type="entry name" value="Toxin ADP-ribosyltransferase, Chain A, domain 1"/>
    <property type="match status" value="1"/>
</dbReference>
<keyword evidence="3" id="KW-0328">Glycosyltransferase</keyword>
<evidence type="ECO:0000256" key="5">
    <source>
        <dbReference type="ARBA" id="ARBA00022695"/>
    </source>
</evidence>
<dbReference type="EC" id="2.4.2.31" evidence="2"/>
<dbReference type="EMBL" id="JARVQW010000001">
    <property type="protein sequence ID" value="MDH2304430.1"/>
    <property type="molecule type" value="Genomic_DNA"/>
</dbReference>
<dbReference type="GO" id="GO:0016779">
    <property type="term" value="F:nucleotidyltransferase activity"/>
    <property type="evidence" value="ECO:0007669"/>
    <property type="project" value="UniProtKB-KW"/>
</dbReference>
<feature type="coiled-coil region" evidence="7">
    <location>
        <begin position="133"/>
        <end position="191"/>
    </location>
</feature>
<organism evidence="8 9">
    <name type="scientific">Providencia rettgeri</name>
    <dbReference type="NCBI Taxonomy" id="587"/>
    <lineage>
        <taxon>Bacteria</taxon>
        <taxon>Pseudomonadati</taxon>
        <taxon>Pseudomonadota</taxon>
        <taxon>Gammaproteobacteria</taxon>
        <taxon>Enterobacterales</taxon>
        <taxon>Morganellaceae</taxon>
        <taxon>Providencia</taxon>
    </lineage>
</organism>
<dbReference type="AlphaFoldDB" id="A0AB35L8H4"/>
<evidence type="ECO:0000313" key="9">
    <source>
        <dbReference type="Proteomes" id="UP001162044"/>
    </source>
</evidence>
<evidence type="ECO:0000256" key="4">
    <source>
        <dbReference type="ARBA" id="ARBA00022679"/>
    </source>
</evidence>
<comment type="caution">
    <text evidence="8">The sequence shown here is derived from an EMBL/GenBank/DDBJ whole genome shotgun (WGS) entry which is preliminary data.</text>
</comment>
<proteinExistence type="inferred from homology"/>
<accession>A0AB35L8H4</accession>
<evidence type="ECO:0000256" key="6">
    <source>
        <dbReference type="ARBA" id="ARBA00047597"/>
    </source>
</evidence>
<comment type="catalytic activity">
    <reaction evidence="6">
        <text>L-arginyl-[protein] + NAD(+) = N(omega)-(ADP-D-ribosyl)-L-arginyl-[protein] + nicotinamide + H(+)</text>
        <dbReference type="Rhea" id="RHEA:19149"/>
        <dbReference type="Rhea" id="RHEA-COMP:10532"/>
        <dbReference type="Rhea" id="RHEA-COMP:15087"/>
        <dbReference type="ChEBI" id="CHEBI:15378"/>
        <dbReference type="ChEBI" id="CHEBI:17154"/>
        <dbReference type="ChEBI" id="CHEBI:29965"/>
        <dbReference type="ChEBI" id="CHEBI:57540"/>
        <dbReference type="ChEBI" id="CHEBI:142554"/>
        <dbReference type="EC" id="2.4.2.31"/>
    </reaction>
</comment>
<evidence type="ECO:0000313" key="8">
    <source>
        <dbReference type="EMBL" id="MDH2304430.1"/>
    </source>
</evidence>
<comment type="similarity">
    <text evidence="1">Belongs to the Arg-specific ADP-ribosyltransferase family.</text>
</comment>
<keyword evidence="5" id="KW-0548">Nucleotidyltransferase</keyword>
<dbReference type="RefSeq" id="WP_004910973.1">
    <property type="nucleotide sequence ID" value="NZ_ABEXOG020000007.1"/>
</dbReference>
<dbReference type="InterPro" id="IPR000768">
    <property type="entry name" value="ART"/>
</dbReference>
<reference evidence="8" key="2">
    <citation type="submission" date="2023-10" db="EMBL/GenBank/DDBJ databases">
        <title>Analysis of Resistance Genes of Carbapenem-resistant Providencia rettgeri.</title>
        <authorList>
            <person name="Liu M."/>
        </authorList>
    </citation>
    <scope>NUCLEOTIDE SEQUENCE</scope>
    <source>
        <strain evidence="8">QITACRE101</strain>
    </source>
</reference>
<evidence type="ECO:0000256" key="2">
    <source>
        <dbReference type="ARBA" id="ARBA00012031"/>
    </source>
</evidence>
<gene>
    <name evidence="8" type="ORF">QDQ51_03230</name>
</gene>
<dbReference type="Pfam" id="PF01129">
    <property type="entry name" value="ART"/>
    <property type="match status" value="1"/>
</dbReference>
<dbReference type="Proteomes" id="UP001162044">
    <property type="component" value="Unassembled WGS sequence"/>
</dbReference>